<feature type="transmembrane region" description="Helical" evidence="1">
    <location>
        <begin position="51"/>
        <end position="71"/>
    </location>
</feature>
<organism evidence="2 3">
    <name type="scientific">Kutzneria viridogrisea</name>
    <dbReference type="NCBI Taxonomy" id="47990"/>
    <lineage>
        <taxon>Bacteria</taxon>
        <taxon>Bacillati</taxon>
        <taxon>Actinomycetota</taxon>
        <taxon>Actinomycetes</taxon>
        <taxon>Pseudonocardiales</taxon>
        <taxon>Pseudonocardiaceae</taxon>
        <taxon>Kutzneria</taxon>
    </lineage>
</organism>
<name>A0ABR6BRW1_9PSEU</name>
<gene>
    <name evidence="2" type="ORF">BC739_006870</name>
</gene>
<proteinExistence type="predicted"/>
<evidence type="ECO:0000313" key="3">
    <source>
        <dbReference type="Proteomes" id="UP000517916"/>
    </source>
</evidence>
<keyword evidence="1" id="KW-1133">Transmembrane helix</keyword>
<reference evidence="2 3" key="1">
    <citation type="submission" date="2020-08" db="EMBL/GenBank/DDBJ databases">
        <title>Genomic Encyclopedia of Archaeal and Bacterial Type Strains, Phase II (KMG-II): from individual species to whole genera.</title>
        <authorList>
            <person name="Goeker M."/>
        </authorList>
    </citation>
    <scope>NUCLEOTIDE SEQUENCE [LARGE SCALE GENOMIC DNA]</scope>
    <source>
        <strain evidence="2 3">DSM 43850</strain>
    </source>
</reference>
<evidence type="ECO:0000313" key="2">
    <source>
        <dbReference type="EMBL" id="MBA8929652.1"/>
    </source>
</evidence>
<accession>A0ABR6BRW1</accession>
<evidence type="ECO:0000256" key="1">
    <source>
        <dbReference type="SAM" id="Phobius"/>
    </source>
</evidence>
<keyword evidence="1" id="KW-0472">Membrane</keyword>
<protein>
    <submittedName>
        <fullName evidence="2">Uncharacterized protein</fullName>
    </submittedName>
</protein>
<keyword evidence="3" id="KW-1185">Reference proteome</keyword>
<dbReference type="Proteomes" id="UP000517916">
    <property type="component" value="Unassembled WGS sequence"/>
</dbReference>
<dbReference type="EMBL" id="JACJID010000005">
    <property type="protein sequence ID" value="MBA8929652.1"/>
    <property type="molecule type" value="Genomic_DNA"/>
</dbReference>
<feature type="transmembrane region" description="Helical" evidence="1">
    <location>
        <begin position="28"/>
        <end position="45"/>
    </location>
</feature>
<comment type="caution">
    <text evidence="2">The sequence shown here is derived from an EMBL/GenBank/DDBJ whole genome shotgun (WGS) entry which is preliminary data.</text>
</comment>
<keyword evidence="1" id="KW-0812">Transmembrane</keyword>
<dbReference type="RefSeq" id="WP_148309871.1">
    <property type="nucleotide sequence ID" value="NZ_BAAABQ010000089.1"/>
</dbReference>
<sequence length="142" mass="15255">MTPRGLCPDGTVRTTGWLQAGTTPISSGLWALLGGLFLTIPFAGGRPALTWLPLVSAAFVFGAWKSWTVLVRPASKAVNTRLDPAGELRPGEWVRLYGSAGPVGQVEALHFAEDGQLHLWLVGGLEQVLAAEQPVWRVELRS</sequence>